<feature type="region of interest" description="Disordered" evidence="1">
    <location>
        <begin position="1"/>
        <end position="60"/>
    </location>
</feature>
<dbReference type="AlphaFoldDB" id="A0A6G7Y763"/>
<sequence>MKELHDRPRFRAHRTGGADRRLAALGGRRSVARPLPGAEDRQAERPRRRRRGRPGQAAARGRWSFRIAEVDRSKKRFAIERKLLFTTLRFSFALDRPEEIEDGDTLEPQLPSDPDTWTATYTVTLKGTLAAIYDRTAARPIARQLERLAASVAESSPPQD</sequence>
<gene>
    <name evidence="2" type="ORF">G7070_09490</name>
</gene>
<evidence type="ECO:0000256" key="1">
    <source>
        <dbReference type="SAM" id="MobiDB-lite"/>
    </source>
</evidence>
<reference evidence="2 3" key="1">
    <citation type="submission" date="2020-03" db="EMBL/GenBank/DDBJ databases">
        <title>Propioniciclava sp. nov., isolated from Hydrophilus acuminatus.</title>
        <authorList>
            <person name="Hyun D.-W."/>
            <person name="Bae J.-W."/>
        </authorList>
    </citation>
    <scope>NUCLEOTIDE SEQUENCE [LARGE SCALE GENOMIC DNA]</scope>
    <source>
        <strain evidence="2 3">HDW11</strain>
    </source>
</reference>
<accession>A0A6G7Y763</accession>
<dbReference type="EMBL" id="CP049865">
    <property type="protein sequence ID" value="QIK72457.1"/>
    <property type="molecule type" value="Genomic_DNA"/>
</dbReference>
<organism evidence="2 3">
    <name type="scientific">Propioniciclava coleopterorum</name>
    <dbReference type="NCBI Taxonomy" id="2714937"/>
    <lineage>
        <taxon>Bacteria</taxon>
        <taxon>Bacillati</taxon>
        <taxon>Actinomycetota</taxon>
        <taxon>Actinomycetes</taxon>
        <taxon>Propionibacteriales</taxon>
        <taxon>Propionibacteriaceae</taxon>
        <taxon>Propioniciclava</taxon>
    </lineage>
</organism>
<proteinExistence type="predicted"/>
<evidence type="ECO:0000313" key="2">
    <source>
        <dbReference type="EMBL" id="QIK72457.1"/>
    </source>
</evidence>
<dbReference type="Proteomes" id="UP000501058">
    <property type="component" value="Chromosome"/>
</dbReference>
<name>A0A6G7Y763_9ACTN</name>
<keyword evidence="3" id="KW-1185">Reference proteome</keyword>
<protein>
    <submittedName>
        <fullName evidence="2">Uncharacterized protein</fullName>
    </submittedName>
</protein>
<dbReference type="KEGG" id="prv:G7070_09490"/>
<evidence type="ECO:0000313" key="3">
    <source>
        <dbReference type="Proteomes" id="UP000501058"/>
    </source>
</evidence>
<dbReference type="RefSeq" id="WP_166233531.1">
    <property type="nucleotide sequence ID" value="NZ_CP049865.1"/>
</dbReference>
<feature type="compositionally biased region" description="Low complexity" evidence="1">
    <location>
        <begin position="23"/>
        <end position="33"/>
    </location>
</feature>